<dbReference type="RefSeq" id="WP_040379555.1">
    <property type="nucleotide sequence ID" value="NZ_JAJFEB010000007.1"/>
</dbReference>
<evidence type="ECO:0000313" key="1">
    <source>
        <dbReference type="EMBL" id="MEQ2426483.1"/>
    </source>
</evidence>
<dbReference type="EMBL" id="JBBMFM010000063">
    <property type="protein sequence ID" value="MEQ2426483.1"/>
    <property type="molecule type" value="Genomic_DNA"/>
</dbReference>
<name>A0ABV1D9N2_9FIRM</name>
<comment type="caution">
    <text evidence="1">The sequence shown here is derived from an EMBL/GenBank/DDBJ whole genome shotgun (WGS) entry which is preliminary data.</text>
</comment>
<organism evidence="1 2">
    <name type="scientific">Enterocloster hominis</name>
    <name type="common">ex Hitch et al. 2024</name>
    <dbReference type="NCBI Taxonomy" id="1917870"/>
    <lineage>
        <taxon>Bacteria</taxon>
        <taxon>Bacillati</taxon>
        <taxon>Bacillota</taxon>
        <taxon>Clostridia</taxon>
        <taxon>Lachnospirales</taxon>
        <taxon>Lachnospiraceae</taxon>
        <taxon>Enterocloster</taxon>
    </lineage>
</organism>
<gene>
    <name evidence="1" type="ORF">WMQ36_16035</name>
</gene>
<dbReference type="Proteomes" id="UP001454086">
    <property type="component" value="Unassembled WGS sequence"/>
</dbReference>
<sequence length="302" mass="35028">MDIAVKNRQTVKRLKELTLLDRFLFAETMEDKRNLQLILSIILGKELELKGQPQVEKELRTAPWLRSIRLDVYTTDEERRVYSTEVQKINTGNLVKRSRFYQALIDGSLLMPGEIDFNEMQPSYLISIMPFDLWGYGRYKYTFRMTCQEQEGLLLEDGASRIFLNTHGTNGEGVGTELIELLHYMEHTTDQSASHSTSQRIKELHGRVSQLKASEEIGVKYMQEWEERIYLQQEARAEGEAAGESVKLIKQVRKKAAKGVTAEACADMLEEEVYLIEKIYDMIKANPDWDDTRIYETLKVSR</sequence>
<protein>
    <submittedName>
        <fullName evidence="1">Rpn family recombination-promoting nuclease/putative transposase</fullName>
    </submittedName>
</protein>
<reference evidence="1 2" key="1">
    <citation type="submission" date="2024-03" db="EMBL/GenBank/DDBJ databases">
        <title>Human intestinal bacterial collection.</title>
        <authorList>
            <person name="Pauvert C."/>
            <person name="Hitch T.C.A."/>
            <person name="Clavel T."/>
        </authorList>
    </citation>
    <scope>NUCLEOTIDE SEQUENCE [LARGE SCALE GENOMIC DNA]</scope>
    <source>
        <strain evidence="1 2">CLA-SR-H021</strain>
    </source>
</reference>
<dbReference type="Pfam" id="PF12784">
    <property type="entry name" value="PDDEXK_2"/>
    <property type="match status" value="1"/>
</dbReference>
<accession>A0ABV1D9N2</accession>
<dbReference type="NCBIfam" id="TIGR01784">
    <property type="entry name" value="T_den_put_tspse"/>
    <property type="match status" value="1"/>
</dbReference>
<dbReference type="InterPro" id="IPR010106">
    <property type="entry name" value="RpnA"/>
</dbReference>
<proteinExistence type="predicted"/>
<keyword evidence="2" id="KW-1185">Reference proteome</keyword>
<evidence type="ECO:0000313" key="2">
    <source>
        <dbReference type="Proteomes" id="UP001454086"/>
    </source>
</evidence>